<dbReference type="SUPFAM" id="SSF53756">
    <property type="entry name" value="UDP-Glycosyltransferase/glycogen phosphorylase"/>
    <property type="match status" value="1"/>
</dbReference>
<protein>
    <submittedName>
        <fullName evidence="2">Uncharacterized protein</fullName>
    </submittedName>
</protein>
<feature type="transmembrane region" description="Helical" evidence="1">
    <location>
        <begin position="20"/>
        <end position="42"/>
    </location>
</feature>
<keyword evidence="1" id="KW-1133">Transmembrane helix</keyword>
<evidence type="ECO:0000313" key="2">
    <source>
        <dbReference type="EMBL" id="SEE94636.1"/>
    </source>
</evidence>
<organism evidence="2 3">
    <name type="scientific">Pseudomonas migulae</name>
    <dbReference type="NCBI Taxonomy" id="78543"/>
    <lineage>
        <taxon>Bacteria</taxon>
        <taxon>Pseudomonadati</taxon>
        <taxon>Pseudomonadota</taxon>
        <taxon>Gammaproteobacteria</taxon>
        <taxon>Pseudomonadales</taxon>
        <taxon>Pseudomonadaceae</taxon>
        <taxon>Pseudomonas</taxon>
    </lineage>
</organism>
<evidence type="ECO:0000313" key="3">
    <source>
        <dbReference type="Proteomes" id="UP000198985"/>
    </source>
</evidence>
<dbReference type="Gene3D" id="3.40.50.2000">
    <property type="entry name" value="Glycogen Phosphorylase B"/>
    <property type="match status" value="1"/>
</dbReference>
<dbReference type="Proteomes" id="UP000198985">
    <property type="component" value="Unassembled WGS sequence"/>
</dbReference>
<sequence length="417" mass="47816">MFVTWAPYFDCIAGGELIRYFYYSFRFIFELLALPFIFASALSSRRAQKRVDVGLGPFPLINNVYHKRALELAGYSAETFVSQVWHITSNFDVRFDLHRLSQNLLCRKLLLNFYIFCWSARRYRTLIIYFDGGPLGQGTAFLWRLEPYLYRLAGVKTIVLPYGSDVQVMSRSPNLQFKHAMSMDYPQHRTRHAHIQAMVDVWSSIGSHIVGGCEWVDYMHHWDTLMIAHFSIPLPEQGERKPPGRVGPLKLLHAPNHREIKGTRHIIRAVEELRAEGIDVELVMVERVPNEEVRRLILEADVIVDQLVIGWYAMFAIEAMASGKPVICHLRRDLEELYVAAGLLDGFDEIPIIRADAFSLKEVIRTLHTDRDILVSAAERGRGYIERHHSVEAISLAFSKILAKLIGPPEGTVENRA</sequence>
<name>A0A1H5MZF7_9PSED</name>
<reference evidence="2 3" key="1">
    <citation type="submission" date="2016-10" db="EMBL/GenBank/DDBJ databases">
        <authorList>
            <person name="de Groot N.N."/>
        </authorList>
    </citation>
    <scope>NUCLEOTIDE SEQUENCE [LARGE SCALE GENOMIC DNA]</scope>
    <source>
        <strain evidence="2 3">BS3662</strain>
    </source>
</reference>
<evidence type="ECO:0000256" key="1">
    <source>
        <dbReference type="SAM" id="Phobius"/>
    </source>
</evidence>
<accession>A0A1H5MZF7</accession>
<keyword evidence="1" id="KW-0472">Membrane</keyword>
<dbReference type="AlphaFoldDB" id="A0A1H5MZF7"/>
<gene>
    <name evidence="2" type="ORF">SAMN04490194_5308</name>
</gene>
<proteinExistence type="predicted"/>
<keyword evidence="1" id="KW-0812">Transmembrane</keyword>
<dbReference type="EMBL" id="FNTY01000002">
    <property type="protein sequence ID" value="SEE94636.1"/>
    <property type="molecule type" value="Genomic_DNA"/>
</dbReference>